<dbReference type="EMBL" id="JALLKP010000003">
    <property type="protein sequence ID" value="KAK2195858.1"/>
    <property type="molecule type" value="Genomic_DNA"/>
</dbReference>
<accession>A0AAD9PJ87</accession>
<gene>
    <name evidence="2" type="ORF">BdWA1_002456</name>
</gene>
<organism evidence="2 3">
    <name type="scientific">Babesia duncani</name>
    <dbReference type="NCBI Taxonomy" id="323732"/>
    <lineage>
        <taxon>Eukaryota</taxon>
        <taxon>Sar</taxon>
        <taxon>Alveolata</taxon>
        <taxon>Apicomplexa</taxon>
        <taxon>Aconoidasida</taxon>
        <taxon>Piroplasmida</taxon>
        <taxon>Babesiidae</taxon>
        <taxon>Babesia</taxon>
    </lineage>
</organism>
<sequence length="86" mass="10354">MWSKATWPVYKVNIAGNVKPNVWQYFDKTEIYSLFLQPLCIILAYIVLVWHIVKLYCDIKNFQDFISTLKWIRNKSKYASDDFNQK</sequence>
<dbReference type="RefSeq" id="XP_067802701.1">
    <property type="nucleotide sequence ID" value="XM_067947479.1"/>
</dbReference>
<keyword evidence="1" id="KW-0812">Transmembrane</keyword>
<dbReference type="KEGG" id="bdw:94336754"/>
<reference evidence="2" key="1">
    <citation type="journal article" date="2023" name="Nat. Microbiol.">
        <title>Babesia duncani multi-omics identifies virulence factors and drug targets.</title>
        <authorList>
            <person name="Singh P."/>
            <person name="Lonardi S."/>
            <person name="Liang Q."/>
            <person name="Vydyam P."/>
            <person name="Khabirova E."/>
            <person name="Fang T."/>
            <person name="Gihaz S."/>
            <person name="Thekkiniath J."/>
            <person name="Munshi M."/>
            <person name="Abel S."/>
            <person name="Ciampossin L."/>
            <person name="Batugedara G."/>
            <person name="Gupta M."/>
            <person name="Lu X.M."/>
            <person name="Lenz T."/>
            <person name="Chakravarty S."/>
            <person name="Cornillot E."/>
            <person name="Hu Y."/>
            <person name="Ma W."/>
            <person name="Gonzalez L.M."/>
            <person name="Sanchez S."/>
            <person name="Estrada K."/>
            <person name="Sanchez-Flores A."/>
            <person name="Montero E."/>
            <person name="Harb O.S."/>
            <person name="Le Roch K.G."/>
            <person name="Mamoun C.B."/>
        </authorList>
    </citation>
    <scope>NUCLEOTIDE SEQUENCE</scope>
    <source>
        <strain evidence="2">WA1</strain>
    </source>
</reference>
<keyword evidence="1" id="KW-0472">Membrane</keyword>
<comment type="caution">
    <text evidence="2">The sequence shown here is derived from an EMBL/GenBank/DDBJ whole genome shotgun (WGS) entry which is preliminary data.</text>
</comment>
<keyword evidence="1" id="KW-1133">Transmembrane helix</keyword>
<evidence type="ECO:0000313" key="3">
    <source>
        <dbReference type="Proteomes" id="UP001214638"/>
    </source>
</evidence>
<proteinExistence type="predicted"/>
<evidence type="ECO:0000256" key="1">
    <source>
        <dbReference type="SAM" id="Phobius"/>
    </source>
</evidence>
<dbReference type="Proteomes" id="UP001214638">
    <property type="component" value="Unassembled WGS sequence"/>
</dbReference>
<name>A0AAD9PJ87_9APIC</name>
<feature type="transmembrane region" description="Helical" evidence="1">
    <location>
        <begin position="31"/>
        <end position="53"/>
    </location>
</feature>
<keyword evidence="3" id="KW-1185">Reference proteome</keyword>
<dbReference type="AlphaFoldDB" id="A0AAD9PJ87"/>
<evidence type="ECO:0000313" key="2">
    <source>
        <dbReference type="EMBL" id="KAK2195858.1"/>
    </source>
</evidence>
<protein>
    <submittedName>
        <fullName evidence="2">Uncharacterized protein</fullName>
    </submittedName>
</protein>
<dbReference type="GeneID" id="94336754"/>